<dbReference type="AlphaFoldDB" id="A0A6J4PKA3"/>
<evidence type="ECO:0000259" key="2">
    <source>
        <dbReference type="Pfam" id="PF01557"/>
    </source>
</evidence>
<dbReference type="GO" id="GO:0047437">
    <property type="term" value="F:4-oxalocrotonate decarboxylase activity"/>
    <property type="evidence" value="ECO:0007669"/>
    <property type="project" value="UniProtKB-EC"/>
</dbReference>
<feature type="domain" description="Fumarylacetoacetase-like C-terminal" evidence="2">
    <location>
        <begin position="109"/>
        <end position="267"/>
    </location>
</feature>
<organism evidence="3">
    <name type="scientific">uncultured Rubrobacteraceae bacterium</name>
    <dbReference type="NCBI Taxonomy" id="349277"/>
    <lineage>
        <taxon>Bacteria</taxon>
        <taxon>Bacillati</taxon>
        <taxon>Actinomycetota</taxon>
        <taxon>Rubrobacteria</taxon>
        <taxon>Rubrobacterales</taxon>
        <taxon>Rubrobacteraceae</taxon>
        <taxon>environmental samples</taxon>
    </lineage>
</organism>
<dbReference type="Gene3D" id="3.90.850.10">
    <property type="entry name" value="Fumarylacetoacetase-like, C-terminal domain"/>
    <property type="match status" value="1"/>
</dbReference>
<dbReference type="PANTHER" id="PTHR30143:SF0">
    <property type="entry name" value="2-KETO-4-PENTENOATE HYDRATASE"/>
    <property type="match status" value="1"/>
</dbReference>
<evidence type="ECO:0000256" key="1">
    <source>
        <dbReference type="ARBA" id="ARBA00023239"/>
    </source>
</evidence>
<reference evidence="3" key="1">
    <citation type="submission" date="2020-02" db="EMBL/GenBank/DDBJ databases">
        <authorList>
            <person name="Meier V. D."/>
        </authorList>
    </citation>
    <scope>NUCLEOTIDE SEQUENCE</scope>
    <source>
        <strain evidence="3">AVDCRST_MAG78</strain>
    </source>
</reference>
<dbReference type="SUPFAM" id="SSF56529">
    <property type="entry name" value="FAH"/>
    <property type="match status" value="1"/>
</dbReference>
<dbReference type="GO" id="GO:0005737">
    <property type="term" value="C:cytoplasm"/>
    <property type="evidence" value="ECO:0007669"/>
    <property type="project" value="TreeGrafter"/>
</dbReference>
<dbReference type="InterPro" id="IPR050772">
    <property type="entry name" value="Hydratase-Decarb/MhpD_sf"/>
</dbReference>
<dbReference type="PANTHER" id="PTHR30143">
    <property type="entry name" value="ACID HYDRATASE"/>
    <property type="match status" value="1"/>
</dbReference>
<accession>A0A6J4PKA3</accession>
<sequence length="269" mass="28743">MSEGSAGTTIDIEALARRLDEAWENREPVAPLSESEGLEDVERAYEIQTRWSELRTGRGERIIGRKIGLTSFAMQEQLGVSEPDYGSLWSSRYFPAQGGRAEIPAEPFLQPFLEGELAFLIGKPLAGPGVPLQTALAATDALAVAVEVVDSRIEDWNIKLPDTIADNASYGGFTTGPWSRALREADLRTVGMLINKSGDRVAEGMGAASLGHPAQAVAWLANKLASFGTELKPGDIVLSGSLGRAVPAKQGDVFVLEAHGQPPLTVTFT</sequence>
<keyword evidence="1 3" id="KW-0456">Lyase</keyword>
<proteinExistence type="predicted"/>
<protein>
    <submittedName>
        <fullName evidence="3">4-oxalocrotonate decarboxylase</fullName>
        <ecNumber evidence="3">4.1.1.77</ecNumber>
    </submittedName>
</protein>
<dbReference type="InterPro" id="IPR011234">
    <property type="entry name" value="Fumarylacetoacetase-like_C"/>
</dbReference>
<gene>
    <name evidence="3" type="ORF">AVDCRST_MAG78-632</name>
</gene>
<dbReference type="Pfam" id="PF01557">
    <property type="entry name" value="FAA_hydrolase"/>
    <property type="match status" value="1"/>
</dbReference>
<evidence type="ECO:0000313" key="3">
    <source>
        <dbReference type="EMBL" id="CAA9415110.1"/>
    </source>
</evidence>
<dbReference type="GO" id="GO:0008684">
    <property type="term" value="F:2-oxopent-4-enoate hydratase activity"/>
    <property type="evidence" value="ECO:0007669"/>
    <property type="project" value="TreeGrafter"/>
</dbReference>
<dbReference type="InterPro" id="IPR036663">
    <property type="entry name" value="Fumarylacetoacetase_C_sf"/>
</dbReference>
<name>A0A6J4PKA3_9ACTN</name>
<dbReference type="EC" id="4.1.1.77" evidence="3"/>
<dbReference type="EMBL" id="CADCVB010000050">
    <property type="protein sequence ID" value="CAA9415110.1"/>
    <property type="molecule type" value="Genomic_DNA"/>
</dbReference>